<comment type="caution">
    <text evidence="1">The sequence shown here is derived from an EMBL/GenBank/DDBJ whole genome shotgun (WGS) entry which is preliminary data.</text>
</comment>
<evidence type="ECO:0000313" key="1">
    <source>
        <dbReference type="EMBL" id="KAK7462019.1"/>
    </source>
</evidence>
<gene>
    <name evidence="1" type="ORF">BaRGS_00038576</name>
</gene>
<organism evidence="1 2">
    <name type="scientific">Batillaria attramentaria</name>
    <dbReference type="NCBI Taxonomy" id="370345"/>
    <lineage>
        <taxon>Eukaryota</taxon>
        <taxon>Metazoa</taxon>
        <taxon>Spiralia</taxon>
        <taxon>Lophotrochozoa</taxon>
        <taxon>Mollusca</taxon>
        <taxon>Gastropoda</taxon>
        <taxon>Caenogastropoda</taxon>
        <taxon>Sorbeoconcha</taxon>
        <taxon>Cerithioidea</taxon>
        <taxon>Batillariidae</taxon>
        <taxon>Batillaria</taxon>
    </lineage>
</organism>
<proteinExistence type="predicted"/>
<reference evidence="1 2" key="1">
    <citation type="journal article" date="2023" name="Sci. Data">
        <title>Genome assembly of the Korean intertidal mud-creeper Batillaria attramentaria.</title>
        <authorList>
            <person name="Patra A.K."/>
            <person name="Ho P.T."/>
            <person name="Jun S."/>
            <person name="Lee S.J."/>
            <person name="Kim Y."/>
            <person name="Won Y.J."/>
        </authorList>
    </citation>
    <scope>NUCLEOTIDE SEQUENCE [LARGE SCALE GENOMIC DNA]</scope>
    <source>
        <strain evidence="1">Wonlab-2016</strain>
    </source>
</reference>
<name>A0ABD0J5W0_9CAEN</name>
<evidence type="ECO:0000313" key="2">
    <source>
        <dbReference type="Proteomes" id="UP001519460"/>
    </source>
</evidence>
<dbReference type="EMBL" id="JACVVK020000628">
    <property type="protein sequence ID" value="KAK7462019.1"/>
    <property type="molecule type" value="Genomic_DNA"/>
</dbReference>
<dbReference type="Proteomes" id="UP001519460">
    <property type="component" value="Unassembled WGS sequence"/>
</dbReference>
<accession>A0ABD0J5W0</accession>
<sequence length="198" mass="22468">MEFSRGICGFRCKRCTSTGLATRVTRVRAAGSIQIACDRKKHCWAWKCNLFGKNLQTGNREEKKKTKKKPNRSRGETVVHISRLRDLKVKGTSRSEHLKVRDLVRDLKVRNVKVVGSLKVVRISKSVDLKVVVSKAFTDIKVIVVFRPTKFQKSVGSRGQSDLKVARISRSDANEIDSVTTRSTVINYLFCSVKARFR</sequence>
<keyword evidence="2" id="KW-1185">Reference proteome</keyword>
<dbReference type="AlphaFoldDB" id="A0ABD0J5W0"/>
<protein>
    <submittedName>
        <fullName evidence="1">Uncharacterized protein</fullName>
    </submittedName>
</protein>